<dbReference type="SUPFAM" id="SSF51735">
    <property type="entry name" value="NAD(P)-binding Rossmann-fold domains"/>
    <property type="match status" value="1"/>
</dbReference>
<dbReference type="PANTHER" id="PTHR42748:SF7">
    <property type="entry name" value="NMRA LIKE REDOX SENSOR 1-RELATED"/>
    <property type="match status" value="1"/>
</dbReference>
<sequence>MIYGDLDKPETLTPILKGAYGVYSVQNNWTSSIKVEIAQGKALTDAAKAAKVQHFVYSSVGGAERQTGIPHFDSKGEIERHIIKIGLPYTFIRPAYFIENFLATGSFAFVNWSLLSWALKKNRKLQTAAVDDIRAFAALVFSQPKRYLAQAVELAGYGKTISTTDYQYRAI</sequence>
<dbReference type="AlphaFoldDB" id="Q6LKN4"/>
<evidence type="ECO:0000313" key="4">
    <source>
        <dbReference type="EMBL" id="CAG22074.1"/>
    </source>
</evidence>
<dbReference type="KEGG" id="ppr:PBPRB0201"/>
<feature type="domain" description="NmrA-like" evidence="3">
    <location>
        <begin position="2"/>
        <end position="156"/>
    </location>
</feature>
<proteinExistence type="inferred from homology"/>
<accession>Q6LKN4</accession>
<evidence type="ECO:0000259" key="3">
    <source>
        <dbReference type="Pfam" id="PF05368"/>
    </source>
</evidence>
<evidence type="ECO:0000256" key="2">
    <source>
        <dbReference type="ARBA" id="ARBA00022857"/>
    </source>
</evidence>
<evidence type="ECO:0000256" key="1">
    <source>
        <dbReference type="ARBA" id="ARBA00006328"/>
    </source>
</evidence>
<dbReference type="Pfam" id="PF05368">
    <property type="entry name" value="NmrA"/>
    <property type="match status" value="1"/>
</dbReference>
<keyword evidence="5" id="KW-1185">Reference proteome</keyword>
<name>Q6LKN4_PHOPR</name>
<dbReference type="STRING" id="298386.PBPRB0201"/>
<dbReference type="HOGENOM" id="CLU_1561472_0_0_6"/>
<dbReference type="RefSeq" id="WP_011220294.1">
    <property type="nucleotide sequence ID" value="NC_006371.1"/>
</dbReference>
<dbReference type="InterPro" id="IPR036291">
    <property type="entry name" value="NAD(P)-bd_dom_sf"/>
</dbReference>
<evidence type="ECO:0000313" key="5">
    <source>
        <dbReference type="Proteomes" id="UP000000593"/>
    </source>
</evidence>
<dbReference type="Gene3D" id="3.40.50.720">
    <property type="entry name" value="NAD(P)-binding Rossmann-like Domain"/>
    <property type="match status" value="1"/>
</dbReference>
<organism evidence="4 5">
    <name type="scientific">Photobacterium profundum (strain SS9)</name>
    <dbReference type="NCBI Taxonomy" id="298386"/>
    <lineage>
        <taxon>Bacteria</taxon>
        <taxon>Pseudomonadati</taxon>
        <taxon>Pseudomonadota</taxon>
        <taxon>Gammaproteobacteria</taxon>
        <taxon>Vibrionales</taxon>
        <taxon>Vibrionaceae</taxon>
        <taxon>Photobacterium</taxon>
    </lineage>
</organism>
<reference evidence="5" key="1">
    <citation type="journal article" date="2005" name="Science">
        <title>Life at depth: Photobacterium profundum genome sequence and expression analysis.</title>
        <authorList>
            <person name="Vezzi A."/>
            <person name="Campanaro S."/>
            <person name="D'Angelo M."/>
            <person name="Simonato F."/>
            <person name="Vitulo N."/>
            <person name="Lauro F.M."/>
            <person name="Cestaro A."/>
            <person name="Malacrida G."/>
            <person name="Simionati B."/>
            <person name="Cannata N."/>
            <person name="Romualdi C."/>
            <person name="Bartlett D.H."/>
            <person name="Valle G."/>
        </authorList>
    </citation>
    <scope>NUCLEOTIDE SEQUENCE [LARGE SCALE GENOMIC DNA]</scope>
    <source>
        <strain evidence="5">ATCC BAA-1253 / SS9</strain>
    </source>
</reference>
<dbReference type="EMBL" id="CR378675">
    <property type="protein sequence ID" value="CAG22074.1"/>
    <property type="molecule type" value="Genomic_DNA"/>
</dbReference>
<gene>
    <name evidence="4" type="primary">SCBAC28G</name>
    <name evidence="4" type="ordered locus">PBPRB0201</name>
</gene>
<dbReference type="InterPro" id="IPR008030">
    <property type="entry name" value="NmrA-like"/>
</dbReference>
<dbReference type="PANTHER" id="PTHR42748">
    <property type="entry name" value="NITROGEN METABOLITE REPRESSION PROTEIN NMRA FAMILY MEMBER"/>
    <property type="match status" value="1"/>
</dbReference>
<dbReference type="Proteomes" id="UP000000593">
    <property type="component" value="Chromosome 2"/>
</dbReference>
<protein>
    <recommendedName>
        <fullName evidence="3">NmrA-like domain-containing protein</fullName>
    </recommendedName>
</protein>
<dbReference type="eggNOG" id="COG0702">
    <property type="taxonomic scope" value="Bacteria"/>
</dbReference>
<keyword evidence="2" id="KW-0521">NADP</keyword>
<comment type="similarity">
    <text evidence="1">Belongs to the NmrA-type oxidoreductase family.</text>
</comment>
<dbReference type="InterPro" id="IPR051164">
    <property type="entry name" value="NmrA-like_oxidored"/>
</dbReference>